<evidence type="ECO:0000313" key="2">
    <source>
        <dbReference type="Proteomes" id="UP001151518"/>
    </source>
</evidence>
<name>A0A9W8GAK6_9FUNG</name>
<sequence length="204" mass="22749">MSKDAAEIELLIESIDEVLVSGTEDDNSPNSLAGLSIDQLLERCKFPEPPFGTCAHLEGFSEQSSMVMSDIVSEVAPEITQDITTPDGTQFYKPKKANGNETFHIAINTSSNEYVDSNNNEELKIECYYLSDVSRSPPAKKASMEHSAEYSNDATITSADIPFNKKLFSTIVRPRPRKPNLEQKEINRHTKIYIDNDCLLLLSI</sequence>
<reference evidence="1" key="1">
    <citation type="submission" date="2022-07" db="EMBL/GenBank/DDBJ databases">
        <title>Phylogenomic reconstructions and comparative analyses of Kickxellomycotina fungi.</title>
        <authorList>
            <person name="Reynolds N.K."/>
            <person name="Stajich J.E."/>
            <person name="Barry K."/>
            <person name="Grigoriev I.V."/>
            <person name="Crous P."/>
            <person name="Smith M.E."/>
        </authorList>
    </citation>
    <scope>NUCLEOTIDE SEQUENCE</scope>
    <source>
        <strain evidence="1">NRRL 3115</strain>
    </source>
</reference>
<dbReference type="Proteomes" id="UP001151518">
    <property type="component" value="Unassembled WGS sequence"/>
</dbReference>
<dbReference type="AlphaFoldDB" id="A0A9W8GAK6"/>
<accession>A0A9W8GAK6</accession>
<organism evidence="1 2">
    <name type="scientific">Coemansia spiralis</name>
    <dbReference type="NCBI Taxonomy" id="417178"/>
    <lineage>
        <taxon>Eukaryota</taxon>
        <taxon>Fungi</taxon>
        <taxon>Fungi incertae sedis</taxon>
        <taxon>Zoopagomycota</taxon>
        <taxon>Kickxellomycotina</taxon>
        <taxon>Kickxellomycetes</taxon>
        <taxon>Kickxellales</taxon>
        <taxon>Kickxellaceae</taxon>
        <taxon>Coemansia</taxon>
    </lineage>
</organism>
<evidence type="ECO:0000313" key="1">
    <source>
        <dbReference type="EMBL" id="KAJ2679481.1"/>
    </source>
</evidence>
<protein>
    <submittedName>
        <fullName evidence="1">Uncharacterized protein</fullName>
    </submittedName>
</protein>
<dbReference type="EMBL" id="JANBTW010000011">
    <property type="protein sequence ID" value="KAJ2679481.1"/>
    <property type="molecule type" value="Genomic_DNA"/>
</dbReference>
<proteinExistence type="predicted"/>
<gene>
    <name evidence="1" type="ORF">GGI25_001404</name>
</gene>
<comment type="caution">
    <text evidence="1">The sequence shown here is derived from an EMBL/GenBank/DDBJ whole genome shotgun (WGS) entry which is preliminary data.</text>
</comment>